<keyword evidence="5" id="KW-1185">Reference proteome</keyword>
<accession>A0ABZ2LK02</accession>
<dbReference type="InterPro" id="IPR014731">
    <property type="entry name" value="ETF_asu_C"/>
</dbReference>
<dbReference type="InterPro" id="IPR001308">
    <property type="entry name" value="ETF_a/FixB"/>
</dbReference>
<evidence type="ECO:0000313" key="5">
    <source>
        <dbReference type="Proteomes" id="UP001370348"/>
    </source>
</evidence>
<keyword evidence="2" id="KW-0249">Electron transport</keyword>
<dbReference type="Gene3D" id="3.40.50.1220">
    <property type="entry name" value="TPP-binding domain"/>
    <property type="match status" value="1"/>
</dbReference>
<dbReference type="SUPFAM" id="SSF52402">
    <property type="entry name" value="Adenine nucleotide alpha hydrolases-like"/>
    <property type="match status" value="1"/>
</dbReference>
<dbReference type="InterPro" id="IPR014730">
    <property type="entry name" value="ETF_a/b_N"/>
</dbReference>
<sequence>MNILVIAELHDGSLRKSTHSAITFARQVGAPFSILVIGSGTQNAATDAAAFGAQKILVADDASLKDPLAERYAPVVAQVAKAGGFDVVAVTASSYGKDLAPRVAAKLGAGYATDISGVKNEGGKLTFKRPTYAGNAFGYAEVQTPVKLVSVRQSEFAAAEPSGGASPVEKVAIPAADPAASRVEFISLEAAKSERPDLGEARVIVSGGRALKERFAEVLDPLANLLGAAVGASRAACDAGYAPPELQVGQTGRVVAPQLYFAIGISGAIQHLAGMKSSKNIVAINKDPEAPIFQVADYGLVQDLFTAVPELITELKKG</sequence>
<dbReference type="PIRSF" id="PIRSF000089">
    <property type="entry name" value="Electra_flavoP_a"/>
    <property type="match status" value="1"/>
</dbReference>
<comment type="similarity">
    <text evidence="1">Belongs to the ETF alpha-subunit/FixB family.</text>
</comment>
<evidence type="ECO:0000259" key="3">
    <source>
        <dbReference type="SMART" id="SM00893"/>
    </source>
</evidence>
<dbReference type="Pfam" id="PF00766">
    <property type="entry name" value="ETF_alpha"/>
    <property type="match status" value="1"/>
</dbReference>
<gene>
    <name evidence="4" type="ORF">LZC94_25720</name>
</gene>
<dbReference type="CDD" id="cd01715">
    <property type="entry name" value="ETF_alpha"/>
    <property type="match status" value="1"/>
</dbReference>
<proteinExistence type="inferred from homology"/>
<dbReference type="PANTHER" id="PTHR43153:SF1">
    <property type="entry name" value="ELECTRON TRANSFER FLAVOPROTEIN SUBUNIT ALPHA, MITOCHONDRIAL"/>
    <property type="match status" value="1"/>
</dbReference>
<dbReference type="PANTHER" id="PTHR43153">
    <property type="entry name" value="ELECTRON TRANSFER FLAVOPROTEIN ALPHA"/>
    <property type="match status" value="1"/>
</dbReference>
<dbReference type="Proteomes" id="UP001370348">
    <property type="component" value="Chromosome"/>
</dbReference>
<evidence type="ECO:0000256" key="1">
    <source>
        <dbReference type="ARBA" id="ARBA00005817"/>
    </source>
</evidence>
<evidence type="ECO:0000313" key="4">
    <source>
        <dbReference type="EMBL" id="WXB11259.1"/>
    </source>
</evidence>
<organism evidence="4 5">
    <name type="scientific">Pendulispora albinea</name>
    <dbReference type="NCBI Taxonomy" id="2741071"/>
    <lineage>
        <taxon>Bacteria</taxon>
        <taxon>Pseudomonadati</taxon>
        <taxon>Myxococcota</taxon>
        <taxon>Myxococcia</taxon>
        <taxon>Myxococcales</taxon>
        <taxon>Sorangiineae</taxon>
        <taxon>Pendulisporaceae</taxon>
        <taxon>Pendulispora</taxon>
    </lineage>
</organism>
<dbReference type="SMART" id="SM00893">
    <property type="entry name" value="ETF"/>
    <property type="match status" value="1"/>
</dbReference>
<reference evidence="4 5" key="1">
    <citation type="submission" date="2021-12" db="EMBL/GenBank/DDBJ databases">
        <title>Discovery of the Pendulisporaceae a myxobacterial family with distinct sporulation behavior and unique specialized metabolism.</title>
        <authorList>
            <person name="Garcia R."/>
            <person name="Popoff A."/>
            <person name="Bader C.D."/>
            <person name="Loehr J."/>
            <person name="Walesch S."/>
            <person name="Walt C."/>
            <person name="Boldt J."/>
            <person name="Bunk B."/>
            <person name="Haeckl F.J.F.P.J."/>
            <person name="Gunesch A.P."/>
            <person name="Birkelbach J."/>
            <person name="Nuebel U."/>
            <person name="Pietschmann T."/>
            <person name="Bach T."/>
            <person name="Mueller R."/>
        </authorList>
    </citation>
    <scope>NUCLEOTIDE SEQUENCE [LARGE SCALE GENOMIC DNA]</scope>
    <source>
        <strain evidence="4 5">MSr11954</strain>
    </source>
</reference>
<dbReference type="Gene3D" id="3.40.50.620">
    <property type="entry name" value="HUPs"/>
    <property type="match status" value="1"/>
</dbReference>
<dbReference type="InterPro" id="IPR033947">
    <property type="entry name" value="ETF_alpha_N"/>
</dbReference>
<feature type="domain" description="Electron transfer flavoprotein alpha/beta-subunit N-terminal" evidence="3">
    <location>
        <begin position="3"/>
        <end position="189"/>
    </location>
</feature>
<name>A0ABZ2LK02_9BACT</name>
<protein>
    <submittedName>
        <fullName evidence="4">Electron transfer flavoprotein subunit alpha/FixB family protein</fullName>
    </submittedName>
</protein>
<dbReference type="InterPro" id="IPR029035">
    <property type="entry name" value="DHS-like_NAD/FAD-binding_dom"/>
</dbReference>
<dbReference type="Pfam" id="PF01012">
    <property type="entry name" value="ETF"/>
    <property type="match status" value="1"/>
</dbReference>
<dbReference type="EMBL" id="CP089984">
    <property type="protein sequence ID" value="WXB11259.1"/>
    <property type="molecule type" value="Genomic_DNA"/>
</dbReference>
<dbReference type="InterPro" id="IPR014729">
    <property type="entry name" value="Rossmann-like_a/b/a_fold"/>
</dbReference>
<dbReference type="SUPFAM" id="SSF52467">
    <property type="entry name" value="DHS-like NAD/FAD-binding domain"/>
    <property type="match status" value="1"/>
</dbReference>
<evidence type="ECO:0000256" key="2">
    <source>
        <dbReference type="ARBA" id="ARBA00022982"/>
    </source>
</evidence>
<dbReference type="RefSeq" id="WP_394820875.1">
    <property type="nucleotide sequence ID" value="NZ_CP089984.1"/>
</dbReference>
<keyword evidence="2" id="KW-0813">Transport</keyword>